<evidence type="ECO:0000259" key="1">
    <source>
        <dbReference type="Pfam" id="PF09937"/>
    </source>
</evidence>
<feature type="domain" description="DUF2169" evidence="1">
    <location>
        <begin position="22"/>
        <end position="313"/>
    </location>
</feature>
<dbReference type="RefSeq" id="WP_013937758.1">
    <property type="nucleotide sequence ID" value="NZ_CP022203.1"/>
</dbReference>
<sequence length="341" mass="38240">MPALKNFTPFAATDFLSLTKQGEECLVLVVAGSFTLPPPGRLATTPLSPCDEQVPPPKADAYWGEPEKSSLRYESQAAYTRIATDVLLHGRAWAPRGRKVTRTQVTVRVGALEKQALVSGARVWYRSLVGLSASDPLPFESVPLQYEHSFGGTSATWREARNPVGEGLYESAKDAIDKPLPAIEEPRHPIRKWTDRPPPCGFGPVARHWQPRLGWAGTYNAAWVKQRAPLWPEDFDERFLQTAPQALQASPHLRGGERVVLDGVSPDGPIAFTLPAFRLLARCTFARRRERRRMTLDMVLLEPEERRVVLTWRATFPAHRELATHEVSSVRLLEPWEEDVS</sequence>
<gene>
    <name evidence="2" type="ORF">MYMAC_006303</name>
</gene>
<dbReference type="EMBL" id="CP022203">
    <property type="protein sequence ID" value="ATB50647.1"/>
    <property type="molecule type" value="Genomic_DNA"/>
</dbReference>
<evidence type="ECO:0000313" key="3">
    <source>
        <dbReference type="Proteomes" id="UP000217343"/>
    </source>
</evidence>
<organism evidence="2 3">
    <name type="scientific">Corallococcus macrosporus DSM 14697</name>
    <dbReference type="NCBI Taxonomy" id="1189310"/>
    <lineage>
        <taxon>Bacteria</taxon>
        <taxon>Pseudomonadati</taxon>
        <taxon>Myxococcota</taxon>
        <taxon>Myxococcia</taxon>
        <taxon>Myxococcales</taxon>
        <taxon>Cystobacterineae</taxon>
        <taxon>Myxococcaceae</taxon>
        <taxon>Corallococcus</taxon>
    </lineage>
</organism>
<proteinExistence type="predicted"/>
<name>A0A250K4G9_9BACT</name>
<dbReference type="InterPro" id="IPR018683">
    <property type="entry name" value="DUF2169"/>
</dbReference>
<dbReference type="AlphaFoldDB" id="A0A250K4G9"/>
<reference evidence="2 3" key="1">
    <citation type="submission" date="2017-06" db="EMBL/GenBank/DDBJ databases">
        <title>Sequencing and comparative analysis of myxobacterial genomes.</title>
        <authorList>
            <person name="Rupp O."/>
            <person name="Goesmann A."/>
            <person name="Sogaard-Andersen L."/>
        </authorList>
    </citation>
    <scope>NUCLEOTIDE SEQUENCE [LARGE SCALE GENOMIC DNA]</scope>
    <source>
        <strain evidence="2 3">DSM 14697</strain>
    </source>
</reference>
<dbReference type="KEGG" id="mmas:MYMAC_006303"/>
<dbReference type="Pfam" id="PF09937">
    <property type="entry name" value="DUF2169"/>
    <property type="match status" value="1"/>
</dbReference>
<keyword evidence="3" id="KW-1185">Reference proteome</keyword>
<dbReference type="OrthoDB" id="233093at2"/>
<evidence type="ECO:0000313" key="2">
    <source>
        <dbReference type="EMBL" id="ATB50647.1"/>
    </source>
</evidence>
<protein>
    <recommendedName>
        <fullName evidence="1">DUF2169 domain-containing protein</fullName>
    </recommendedName>
</protein>
<dbReference type="Proteomes" id="UP000217343">
    <property type="component" value="Chromosome"/>
</dbReference>
<accession>A0A250K4G9</accession>